<accession>A0A915F0B8</accession>
<dbReference type="AlphaFoldDB" id="A0A915F0B8"/>
<organism evidence="1 2">
    <name type="scientific">Echinococcus canadensis</name>
    <dbReference type="NCBI Taxonomy" id="519352"/>
    <lineage>
        <taxon>Eukaryota</taxon>
        <taxon>Metazoa</taxon>
        <taxon>Spiralia</taxon>
        <taxon>Lophotrochozoa</taxon>
        <taxon>Platyhelminthes</taxon>
        <taxon>Cestoda</taxon>
        <taxon>Eucestoda</taxon>
        <taxon>Cyclophyllidea</taxon>
        <taxon>Taeniidae</taxon>
        <taxon>Echinococcus</taxon>
        <taxon>Echinococcus canadensis group</taxon>
    </lineage>
</organism>
<protein>
    <submittedName>
        <fullName evidence="2">Uncharacterized protein</fullName>
    </submittedName>
</protein>
<dbReference type="WBParaSite" id="maker-E.canG7_contigs_8666-snap-gene-0.6-mRNA-1">
    <property type="protein sequence ID" value="maker-E.canG7_contigs_8666-snap-gene-0.6-mRNA-1"/>
    <property type="gene ID" value="EcG7_08645"/>
</dbReference>
<dbReference type="Proteomes" id="UP000887562">
    <property type="component" value="Unplaced"/>
</dbReference>
<sequence length="158" mass="16979">NEEAAKVNKSSACRIPPKLGYSRVLGCSASQKENKFGLIIISYQDVAVWLSRMLKKAIKCIDDTEAMKAALSVAACDVSVPGEDAVFPGINDSPVGFSSSQPPLTLSGGMSANRAQKGLNQFAFIFVKKYKMTFKVAEECDNNDCIVFGDYATHGGNK</sequence>
<evidence type="ECO:0000313" key="2">
    <source>
        <dbReference type="WBParaSite" id="maker-E.canG7_contigs_8666-snap-gene-0.6-mRNA-1"/>
    </source>
</evidence>
<evidence type="ECO:0000313" key="1">
    <source>
        <dbReference type="Proteomes" id="UP000887562"/>
    </source>
</evidence>
<keyword evidence="1" id="KW-1185">Reference proteome</keyword>
<reference evidence="2" key="1">
    <citation type="submission" date="2022-11" db="UniProtKB">
        <authorList>
            <consortium name="WormBaseParasite"/>
        </authorList>
    </citation>
    <scope>IDENTIFICATION</scope>
</reference>
<proteinExistence type="predicted"/>
<name>A0A915F0B8_9CEST</name>